<accession>A0A1I0QVJ9</accession>
<evidence type="ECO:0000313" key="2">
    <source>
        <dbReference type="Proteomes" id="UP000199701"/>
    </source>
</evidence>
<sequence length="288" mass="34045">MKDELQELQGTHGFYIKIIIMLNGTAYKEQIIKISMMMMCCDREYAKCQINELIKVGLFVEVEKVVVLADYFHSKYDIQAITTATYNPKTKDAIRCLYNAELLITTIIPQTAESFYHAEPHYPNQVLRIEDLEGINLGNYIQVLGNNLVDKLYSWCFHEEYNIQCSKEFNIDYNMDKEDLLKSDSYNFYTLADRYPIIVNDVYSQRDMDIQLAAYYCITDETVFKELEDAIDFLHETFYLYFPEQYHYFVITLICANETLFNKFISFKYDNVYTSIGIKNIELDQYTK</sequence>
<keyword evidence="2" id="KW-1185">Reference proteome</keyword>
<evidence type="ECO:0000313" key="1">
    <source>
        <dbReference type="EMBL" id="SEW31715.1"/>
    </source>
</evidence>
<organism evidence="1 2">
    <name type="scientific">[Clostridium] fimetarium</name>
    <dbReference type="NCBI Taxonomy" id="99656"/>
    <lineage>
        <taxon>Bacteria</taxon>
        <taxon>Bacillati</taxon>
        <taxon>Bacillota</taxon>
        <taxon>Clostridia</taxon>
        <taxon>Lachnospirales</taxon>
        <taxon>Lachnospiraceae</taxon>
    </lineage>
</organism>
<dbReference type="Proteomes" id="UP000199701">
    <property type="component" value="Unassembled WGS sequence"/>
</dbReference>
<dbReference type="STRING" id="99656.SAMN05421659_109175"/>
<reference evidence="1 2" key="1">
    <citation type="submission" date="2016-10" db="EMBL/GenBank/DDBJ databases">
        <authorList>
            <person name="de Groot N.N."/>
        </authorList>
    </citation>
    <scope>NUCLEOTIDE SEQUENCE [LARGE SCALE GENOMIC DNA]</scope>
    <source>
        <strain evidence="1 2">DSM 9179</strain>
    </source>
</reference>
<protein>
    <submittedName>
        <fullName evidence="1">Uncharacterized protein</fullName>
    </submittedName>
</protein>
<dbReference type="RefSeq" id="WP_092454569.1">
    <property type="nucleotide sequence ID" value="NZ_FOJI01000009.1"/>
</dbReference>
<dbReference type="EMBL" id="FOJI01000009">
    <property type="protein sequence ID" value="SEW31715.1"/>
    <property type="molecule type" value="Genomic_DNA"/>
</dbReference>
<gene>
    <name evidence="1" type="ORF">SAMN05421659_109175</name>
</gene>
<name>A0A1I0QVJ9_9FIRM</name>
<dbReference type="AlphaFoldDB" id="A0A1I0QVJ9"/>
<proteinExistence type="predicted"/>